<dbReference type="InterPro" id="IPR035897">
    <property type="entry name" value="Toll_tir_struct_dom_sf"/>
</dbReference>
<dbReference type="InterPro" id="IPR058192">
    <property type="entry name" value="WHD_ROQ1-like"/>
</dbReference>
<dbReference type="PANTHER" id="PTHR11017">
    <property type="entry name" value="LEUCINE-RICH REPEAT-CONTAINING PROTEIN"/>
    <property type="match status" value="1"/>
</dbReference>
<evidence type="ECO:0000256" key="2">
    <source>
        <dbReference type="ARBA" id="ARBA00022737"/>
    </source>
</evidence>
<dbReference type="GO" id="GO:0006952">
    <property type="term" value="P:defense response"/>
    <property type="evidence" value="ECO:0007669"/>
    <property type="project" value="InterPro"/>
</dbReference>
<feature type="domain" description="TIR" evidence="4">
    <location>
        <begin position="44"/>
        <end position="216"/>
    </location>
</feature>
<gene>
    <name evidence="6" type="primary">LOC110765029</name>
</gene>
<dbReference type="RefSeq" id="XP_021823775.1">
    <property type="nucleotide sequence ID" value="XM_021968083.1"/>
</dbReference>
<dbReference type="InterPro" id="IPR042197">
    <property type="entry name" value="Apaf_helical"/>
</dbReference>
<dbReference type="FunFam" id="3.40.50.10140:FF:000007">
    <property type="entry name" value="Disease resistance protein (TIR-NBS-LRR class)"/>
    <property type="match status" value="1"/>
</dbReference>
<evidence type="ECO:0000313" key="6">
    <source>
        <dbReference type="RefSeq" id="XP_021823775.1"/>
    </source>
</evidence>
<keyword evidence="2" id="KW-0677">Repeat</keyword>
<accession>A0A6P5T9K3</accession>
<evidence type="ECO:0000256" key="3">
    <source>
        <dbReference type="ARBA" id="ARBA00023027"/>
    </source>
</evidence>
<dbReference type="PROSITE" id="PS50104">
    <property type="entry name" value="TIR"/>
    <property type="match status" value="1"/>
</dbReference>
<dbReference type="Gene3D" id="1.10.8.430">
    <property type="entry name" value="Helical domain of apoptotic protease-activating factors"/>
    <property type="match status" value="1"/>
</dbReference>
<dbReference type="Pfam" id="PF23282">
    <property type="entry name" value="WHD_ROQ1"/>
    <property type="match status" value="1"/>
</dbReference>
<dbReference type="Pfam" id="PF00931">
    <property type="entry name" value="NB-ARC"/>
    <property type="match status" value="1"/>
</dbReference>
<dbReference type="GO" id="GO:0043531">
    <property type="term" value="F:ADP binding"/>
    <property type="evidence" value="ECO:0007669"/>
    <property type="project" value="InterPro"/>
</dbReference>
<dbReference type="KEGG" id="pavi:110765029"/>
<dbReference type="InterPro" id="IPR002182">
    <property type="entry name" value="NB-ARC"/>
</dbReference>
<dbReference type="GeneID" id="110765029"/>
<dbReference type="GO" id="GO:0007165">
    <property type="term" value="P:signal transduction"/>
    <property type="evidence" value="ECO:0007669"/>
    <property type="project" value="InterPro"/>
</dbReference>
<keyword evidence="3" id="KW-0520">NAD</keyword>
<dbReference type="Pfam" id="PF01582">
    <property type="entry name" value="TIR"/>
    <property type="match status" value="1"/>
</dbReference>
<reference evidence="6" key="1">
    <citation type="submission" date="2025-08" db="UniProtKB">
        <authorList>
            <consortium name="RefSeq"/>
        </authorList>
    </citation>
    <scope>IDENTIFICATION</scope>
</reference>
<dbReference type="PANTHER" id="PTHR11017:SF527">
    <property type="entry name" value="TMV RESISTANCE PROTEIN N-LIKE"/>
    <property type="match status" value="1"/>
</dbReference>
<evidence type="ECO:0000259" key="4">
    <source>
        <dbReference type="PROSITE" id="PS50104"/>
    </source>
</evidence>
<protein>
    <submittedName>
        <fullName evidence="6">Disease resistance protein LAZ5-like</fullName>
    </submittedName>
</protein>
<dbReference type="PRINTS" id="PR00364">
    <property type="entry name" value="DISEASERSIST"/>
</dbReference>
<dbReference type="SUPFAM" id="SSF52540">
    <property type="entry name" value="P-loop containing nucleoside triphosphate hydrolases"/>
    <property type="match status" value="1"/>
</dbReference>
<evidence type="ECO:0000313" key="5">
    <source>
        <dbReference type="Proteomes" id="UP000515124"/>
    </source>
</evidence>
<keyword evidence="5" id="KW-1185">Reference proteome</keyword>
<dbReference type="InterPro" id="IPR044974">
    <property type="entry name" value="Disease_R_plants"/>
</dbReference>
<dbReference type="InterPro" id="IPR000157">
    <property type="entry name" value="TIR_dom"/>
</dbReference>
<name>A0A6P5T9K3_PRUAV</name>
<dbReference type="InterPro" id="IPR027417">
    <property type="entry name" value="P-loop_NTPase"/>
</dbReference>
<proteinExistence type="predicted"/>
<dbReference type="Gene3D" id="3.40.50.10140">
    <property type="entry name" value="Toll/interleukin-1 receptor homology (TIR) domain"/>
    <property type="match status" value="1"/>
</dbReference>
<organism evidence="5 6">
    <name type="scientific">Prunus avium</name>
    <name type="common">Cherry</name>
    <name type="synonym">Cerasus avium</name>
    <dbReference type="NCBI Taxonomy" id="42229"/>
    <lineage>
        <taxon>Eukaryota</taxon>
        <taxon>Viridiplantae</taxon>
        <taxon>Streptophyta</taxon>
        <taxon>Embryophyta</taxon>
        <taxon>Tracheophyta</taxon>
        <taxon>Spermatophyta</taxon>
        <taxon>Magnoliopsida</taxon>
        <taxon>eudicotyledons</taxon>
        <taxon>Gunneridae</taxon>
        <taxon>Pentapetalae</taxon>
        <taxon>rosids</taxon>
        <taxon>fabids</taxon>
        <taxon>Rosales</taxon>
        <taxon>Rosaceae</taxon>
        <taxon>Amygdaloideae</taxon>
        <taxon>Amygdaleae</taxon>
        <taxon>Prunus</taxon>
    </lineage>
</organism>
<dbReference type="SMART" id="SM00255">
    <property type="entry name" value="TIR"/>
    <property type="match status" value="1"/>
</dbReference>
<evidence type="ECO:0000256" key="1">
    <source>
        <dbReference type="ARBA" id="ARBA00022614"/>
    </source>
</evidence>
<dbReference type="Gene3D" id="3.40.50.300">
    <property type="entry name" value="P-loop containing nucleotide triphosphate hydrolases"/>
    <property type="match status" value="1"/>
</dbReference>
<dbReference type="SUPFAM" id="SSF52200">
    <property type="entry name" value="Toll/Interleukin receptor TIR domain"/>
    <property type="match status" value="1"/>
</dbReference>
<dbReference type="PROSITE" id="PS51450">
    <property type="entry name" value="LRR"/>
    <property type="match status" value="1"/>
</dbReference>
<sequence length="1452" mass="163430">MLGVPSLLSFGGEDTRKGFTGNVNAAFADAGINASSSSSASKSWMYQVFLSFRGEDIRKGFVGHLHAAFSDAGINAFLDDKELRRTEFIKTQLEQAIDGSMISIIVFSKRYADSSWCLDELVKIMECREKLGQKVIPLFYNVDASDVRKQTGSFAQAFEKHEAGICEGKLEKEKVQHWRNALTQAADLCGEDLKNTYNGHEAELIKKIIGEVNKQLHSKYKFDIEHPVGITSRLWDLSDLLDIESGSKDVRMIGIWGMGGIGKTTLAKAIYNKFEHSFEGRSFLANVREVIANQAINGLVGLQEKLLNDILKSKEVIKVGSVDVGITVIQERLRCKRALVIIDDVASIQQVKAIARDRDWFGPGSRIIITTRDQHLLEQVGVDSTYPAEEMDEEEAIELFSWHAFKRDYPPDQEYLDLSKRVIHYCQGLPLALEVLGCFLNKRTTSEWESQLERLERSPHETITKILKISFDGLPSHTDRDIFLDISCFFIGMDQDYVTQILDGCGFSATLGIPILIERCLVAVGEEKNLMMHDLLREMGREIVREKSGRDDPKKFSRLWNREDVIDVLRDESGTEAIEGLALDLQSSDKASFSAEAFTNMKKLRLLHFNNVELIGEYNIFPKKLTWLCWHGFPLDSIPDDFPNQPKLVALDLQYSKLKIVWKDCKFFEKLKIINLSHSRCLIKSPDLSKLSCLEELILEDRTSLSEVHSSIGDLGRLSVVNLQDCNMLKDLPLNFYNSKSIETLLLNGCSRFENLADGLGDMISLTTLEADNTALRQIPSSIVKLKNLEILSVCEVTRSPSTNLLPPSLHGLSSLRELFLKGCGLIEDAIPSDLWSLISLENLDLADNDFHSLPSLSGLSKLEILLLNNCLNLWAIPDLPTNLKVLEAAGCTGLEKMPDFSEMSNMRELYLSGSYKLTEIPGLDKSLNSMTRIHMESCMNLTADFRKNILQGWTSCGYGGIVLDGDDIPDWFDSVHENNILDFNVPQSVGRNFKGLTLSFVYSSDLDKEIPVAISITNLTQCTDFGAWITYRAEQYDCELGNHYVWQGQLSNGELKLQDGNQVLIQIMPQDNCVKVKKTGVSLVWDKFMNENMIEYHLCGYQRRQSQKAGSSHDTSDDIIYLKNDNGITESQHFSELPNLEDCSDDFHKDLCCAISFVDLDLRGNDFHSLTLGPSGFSNLQNLCLNDCIHLRAIPDLPTSLKVLKASGCTGLETMPDFSKMPYMRELYLNDSLKLTEIPGLDKSLNCMTRIHMEGCTNLTADFRKNILQGWSSCGYGGIFLNGIYDIPEWFELVDDVDNQVYFEFPAGRHLKGLTICFFYSSDYPELEDSQGPICITVKNLTKQTALHARIAFASVQTSREPEDHYLWQGQLSNDVLHLQGGDKISILVRPLVDFVRVKKTGVYLERDKRMKENIRNPDPHLYDLETNQVFSGGVVDGAGWSHDASVASNR</sequence>
<dbReference type="InterPro" id="IPR032675">
    <property type="entry name" value="LRR_dom_sf"/>
</dbReference>
<keyword evidence="1" id="KW-0433">Leucine-rich repeat</keyword>
<dbReference type="SUPFAM" id="SSF52058">
    <property type="entry name" value="L domain-like"/>
    <property type="match status" value="2"/>
</dbReference>
<dbReference type="Gene3D" id="3.80.10.10">
    <property type="entry name" value="Ribonuclease Inhibitor"/>
    <property type="match status" value="3"/>
</dbReference>
<dbReference type="Proteomes" id="UP000515124">
    <property type="component" value="Unplaced"/>
</dbReference>
<dbReference type="InterPro" id="IPR001611">
    <property type="entry name" value="Leu-rich_rpt"/>
</dbReference>